<keyword evidence="4" id="KW-0804">Transcription</keyword>
<evidence type="ECO:0000256" key="5">
    <source>
        <dbReference type="ARBA" id="ARBA00023242"/>
    </source>
</evidence>
<dbReference type="PRINTS" id="PR00056">
    <property type="entry name" value="HSFDOMAIN"/>
</dbReference>
<evidence type="ECO:0000313" key="9">
    <source>
        <dbReference type="EMBL" id="KAF0723688.1"/>
    </source>
</evidence>
<protein>
    <recommendedName>
        <fullName evidence="8">HSF-type DNA-binding domain-containing protein</fullName>
    </recommendedName>
</protein>
<evidence type="ECO:0000256" key="7">
    <source>
        <dbReference type="SAM" id="MobiDB-lite"/>
    </source>
</evidence>
<evidence type="ECO:0000256" key="6">
    <source>
        <dbReference type="RuleBase" id="RU004020"/>
    </source>
</evidence>
<comment type="similarity">
    <text evidence="6">Belongs to the HSF family.</text>
</comment>
<dbReference type="Proteomes" id="UP000481153">
    <property type="component" value="Unassembled WGS sequence"/>
</dbReference>
<evidence type="ECO:0000313" key="10">
    <source>
        <dbReference type="Proteomes" id="UP000481153"/>
    </source>
</evidence>
<dbReference type="InterPro" id="IPR000232">
    <property type="entry name" value="HSF_DNA-bd"/>
</dbReference>
<comment type="caution">
    <text evidence="9">The sequence shown here is derived from an EMBL/GenBank/DDBJ whole genome shotgun (WGS) entry which is preliminary data.</text>
</comment>
<evidence type="ECO:0000256" key="3">
    <source>
        <dbReference type="ARBA" id="ARBA00023125"/>
    </source>
</evidence>
<reference evidence="9 10" key="1">
    <citation type="submission" date="2019-07" db="EMBL/GenBank/DDBJ databases">
        <title>Genomics analysis of Aphanomyces spp. identifies a new class of oomycete effector associated with host adaptation.</title>
        <authorList>
            <person name="Gaulin E."/>
        </authorList>
    </citation>
    <scope>NUCLEOTIDE SEQUENCE [LARGE SCALE GENOMIC DNA]</scope>
    <source>
        <strain evidence="9 10">ATCC 201684</strain>
    </source>
</reference>
<sequence length="235" mass="26589">MSVAVFLQKTYDLIESTPADIAEWSNEGRAFVVKKIKEFESQMLPQYFKHSNFASFSRQLRFYGFDKSKKHDIRIVLDASDAESCQGWWEFSNPHFQRDAPEQMVHIRRKTYSEPTTAASSTSSESSEVNQLKRKMSNLQTQLTDLTKQITMLSSVVQAYCQSESMTSSAPSSPVPIKKQKVQVSSPLAVSSPVSISNLDWYDDMVNFDADAEIDSTILDTLLDFPAFPTNLVEL</sequence>
<dbReference type="GO" id="GO:0003700">
    <property type="term" value="F:DNA-binding transcription factor activity"/>
    <property type="evidence" value="ECO:0007669"/>
    <property type="project" value="InterPro"/>
</dbReference>
<dbReference type="AlphaFoldDB" id="A0A6G0WAT5"/>
<feature type="region of interest" description="Disordered" evidence="7">
    <location>
        <begin position="111"/>
        <end position="132"/>
    </location>
</feature>
<keyword evidence="2" id="KW-0805">Transcription regulation</keyword>
<dbReference type="InterPro" id="IPR036388">
    <property type="entry name" value="WH-like_DNA-bd_sf"/>
</dbReference>
<feature type="compositionally biased region" description="Low complexity" evidence="7">
    <location>
        <begin position="113"/>
        <end position="128"/>
    </location>
</feature>
<keyword evidence="5" id="KW-0539">Nucleus</keyword>
<dbReference type="GO" id="GO:0005634">
    <property type="term" value="C:nucleus"/>
    <property type="evidence" value="ECO:0007669"/>
    <property type="project" value="UniProtKB-SubCell"/>
</dbReference>
<evidence type="ECO:0000256" key="1">
    <source>
        <dbReference type="ARBA" id="ARBA00004123"/>
    </source>
</evidence>
<dbReference type="FunFam" id="1.10.10.10:FF:000027">
    <property type="entry name" value="Heat shock transcription factor 1"/>
    <property type="match status" value="1"/>
</dbReference>
<evidence type="ECO:0000256" key="2">
    <source>
        <dbReference type="ARBA" id="ARBA00023015"/>
    </source>
</evidence>
<gene>
    <name evidence="9" type="ORF">Ae201684_017463</name>
</gene>
<dbReference type="Gene3D" id="1.10.10.10">
    <property type="entry name" value="Winged helix-like DNA-binding domain superfamily/Winged helix DNA-binding domain"/>
    <property type="match status" value="1"/>
</dbReference>
<dbReference type="GO" id="GO:0043565">
    <property type="term" value="F:sequence-specific DNA binding"/>
    <property type="evidence" value="ECO:0007669"/>
    <property type="project" value="InterPro"/>
</dbReference>
<feature type="domain" description="HSF-type DNA-binding" evidence="8">
    <location>
        <begin position="2"/>
        <end position="110"/>
    </location>
</feature>
<dbReference type="SMART" id="SM00415">
    <property type="entry name" value="HSF"/>
    <property type="match status" value="1"/>
</dbReference>
<dbReference type="SUPFAM" id="SSF46785">
    <property type="entry name" value="Winged helix' DNA-binding domain"/>
    <property type="match status" value="1"/>
</dbReference>
<dbReference type="InterPro" id="IPR036390">
    <property type="entry name" value="WH_DNA-bd_sf"/>
</dbReference>
<dbReference type="EMBL" id="VJMJ01000297">
    <property type="protein sequence ID" value="KAF0723688.1"/>
    <property type="molecule type" value="Genomic_DNA"/>
</dbReference>
<proteinExistence type="inferred from homology"/>
<keyword evidence="3" id="KW-0238">DNA-binding</keyword>
<evidence type="ECO:0000256" key="4">
    <source>
        <dbReference type="ARBA" id="ARBA00023163"/>
    </source>
</evidence>
<keyword evidence="10" id="KW-1185">Reference proteome</keyword>
<name>A0A6G0WAT5_9STRA</name>
<accession>A0A6G0WAT5</accession>
<organism evidence="9 10">
    <name type="scientific">Aphanomyces euteiches</name>
    <dbReference type="NCBI Taxonomy" id="100861"/>
    <lineage>
        <taxon>Eukaryota</taxon>
        <taxon>Sar</taxon>
        <taxon>Stramenopiles</taxon>
        <taxon>Oomycota</taxon>
        <taxon>Saprolegniomycetes</taxon>
        <taxon>Saprolegniales</taxon>
        <taxon>Verrucalvaceae</taxon>
        <taxon>Aphanomyces</taxon>
    </lineage>
</organism>
<dbReference type="VEuPathDB" id="FungiDB:AeMF1_004674"/>
<dbReference type="PANTHER" id="PTHR10015">
    <property type="entry name" value="HEAT SHOCK TRANSCRIPTION FACTOR"/>
    <property type="match status" value="1"/>
</dbReference>
<dbReference type="Pfam" id="PF00447">
    <property type="entry name" value="HSF_DNA-bind"/>
    <property type="match status" value="1"/>
</dbReference>
<evidence type="ECO:0000259" key="8">
    <source>
        <dbReference type="SMART" id="SM00415"/>
    </source>
</evidence>
<comment type="subcellular location">
    <subcellularLocation>
        <location evidence="1">Nucleus</location>
    </subcellularLocation>
</comment>
<dbReference type="PANTHER" id="PTHR10015:SF206">
    <property type="entry name" value="HSF-TYPE DNA-BINDING DOMAIN-CONTAINING PROTEIN"/>
    <property type="match status" value="1"/>
</dbReference>